<organism evidence="3 4">
    <name type="scientific">Sphingobium lignivorans</name>
    <dbReference type="NCBI Taxonomy" id="2735886"/>
    <lineage>
        <taxon>Bacteria</taxon>
        <taxon>Pseudomonadati</taxon>
        <taxon>Pseudomonadota</taxon>
        <taxon>Alphaproteobacteria</taxon>
        <taxon>Sphingomonadales</taxon>
        <taxon>Sphingomonadaceae</taxon>
        <taxon>Sphingobium</taxon>
    </lineage>
</organism>
<keyword evidence="1" id="KW-0812">Transmembrane</keyword>
<evidence type="ECO:0000313" key="4">
    <source>
        <dbReference type="Proteomes" id="UP001138540"/>
    </source>
</evidence>
<feature type="transmembrane region" description="Helical" evidence="1">
    <location>
        <begin position="99"/>
        <end position="120"/>
    </location>
</feature>
<sequence length="164" mass="17662">MIETLLEAIGNSAIGTYVAEDPLAFPWIETAHVISLAILFGSILVVDLRLMGLASRDYPIRSLGRSILPITWIAFIGAVVTGGLLFASNPYGYFGNTAFRAKMILLVLAGVNMAVFHLVVQRGSRLDRRGPPPGSARLAGLLSMAIWIAVIACGRWIGFTMSPF</sequence>
<dbReference type="Pfam" id="PF20349">
    <property type="entry name" value="DUF6644"/>
    <property type="match status" value="1"/>
</dbReference>
<feature type="domain" description="DUF6644" evidence="2">
    <location>
        <begin position="29"/>
        <end position="159"/>
    </location>
</feature>
<evidence type="ECO:0000259" key="2">
    <source>
        <dbReference type="Pfam" id="PF20349"/>
    </source>
</evidence>
<evidence type="ECO:0000256" key="1">
    <source>
        <dbReference type="SAM" id="Phobius"/>
    </source>
</evidence>
<reference evidence="3 4" key="1">
    <citation type="submission" date="2020-08" db="EMBL/GenBank/DDBJ databases">
        <title>Exploring microbial biodiversity for novel pathways involved in the catabolism of aromatic compounds derived from lignin.</title>
        <authorList>
            <person name="Elkins J."/>
        </authorList>
    </citation>
    <scope>NUCLEOTIDE SEQUENCE [LARGE SCALE GENOMIC DNA]</scope>
    <source>
        <strain evidence="3 4">B1D3A</strain>
    </source>
</reference>
<dbReference type="RefSeq" id="WP_184150791.1">
    <property type="nucleotide sequence ID" value="NZ_JACHKA010000001.1"/>
</dbReference>
<feature type="transmembrane region" description="Helical" evidence="1">
    <location>
        <begin position="67"/>
        <end position="87"/>
    </location>
</feature>
<dbReference type="EMBL" id="JACHKA010000001">
    <property type="protein sequence ID" value="MBB5984987.1"/>
    <property type="molecule type" value="Genomic_DNA"/>
</dbReference>
<name>A0ABR6NCJ2_9SPHN</name>
<evidence type="ECO:0000313" key="3">
    <source>
        <dbReference type="EMBL" id="MBB5984987.1"/>
    </source>
</evidence>
<feature type="transmembrane region" description="Helical" evidence="1">
    <location>
        <begin position="141"/>
        <end position="159"/>
    </location>
</feature>
<protein>
    <recommendedName>
        <fullName evidence="2">DUF6644 domain-containing protein</fullName>
    </recommendedName>
</protein>
<accession>A0ABR6NCJ2</accession>
<proteinExistence type="predicted"/>
<feature type="transmembrane region" description="Helical" evidence="1">
    <location>
        <begin position="24"/>
        <end position="46"/>
    </location>
</feature>
<comment type="caution">
    <text evidence="3">The sequence shown here is derived from an EMBL/GenBank/DDBJ whole genome shotgun (WGS) entry which is preliminary data.</text>
</comment>
<keyword evidence="1" id="KW-0472">Membrane</keyword>
<keyword evidence="4" id="KW-1185">Reference proteome</keyword>
<dbReference type="Proteomes" id="UP001138540">
    <property type="component" value="Unassembled WGS sequence"/>
</dbReference>
<gene>
    <name evidence="3" type="ORF">HNP60_000961</name>
</gene>
<keyword evidence="1" id="KW-1133">Transmembrane helix</keyword>
<dbReference type="InterPro" id="IPR046586">
    <property type="entry name" value="DUF6644"/>
</dbReference>